<dbReference type="Gene3D" id="3.90.70.10">
    <property type="entry name" value="Cysteine proteinases"/>
    <property type="match status" value="1"/>
</dbReference>
<keyword evidence="3" id="KW-1185">Reference proteome</keyword>
<name>A2DZK1_TRIV3</name>
<dbReference type="OrthoDB" id="289038at2759"/>
<protein>
    <submittedName>
        <fullName evidence="2">Clan CA, family C19, ubiquitin hydrolase-like cysteine peptidase</fullName>
    </submittedName>
</protein>
<dbReference type="Proteomes" id="UP000001542">
    <property type="component" value="Unassembled WGS sequence"/>
</dbReference>
<dbReference type="PROSITE" id="PS50235">
    <property type="entry name" value="USP_3"/>
    <property type="match status" value="1"/>
</dbReference>
<organism evidence="2 3">
    <name type="scientific">Trichomonas vaginalis (strain ATCC PRA-98 / G3)</name>
    <dbReference type="NCBI Taxonomy" id="412133"/>
    <lineage>
        <taxon>Eukaryota</taxon>
        <taxon>Metamonada</taxon>
        <taxon>Parabasalia</taxon>
        <taxon>Trichomonadida</taxon>
        <taxon>Trichomonadidae</taxon>
        <taxon>Trichomonas</taxon>
    </lineage>
</organism>
<dbReference type="SUPFAM" id="SSF54001">
    <property type="entry name" value="Cysteine proteinases"/>
    <property type="match status" value="1"/>
</dbReference>
<reference evidence="2" key="1">
    <citation type="submission" date="2006-10" db="EMBL/GenBank/DDBJ databases">
        <authorList>
            <person name="Amadeo P."/>
            <person name="Zhao Q."/>
            <person name="Wortman J."/>
            <person name="Fraser-Liggett C."/>
            <person name="Carlton J."/>
        </authorList>
    </citation>
    <scope>NUCLEOTIDE SEQUENCE</scope>
    <source>
        <strain evidence="2">G3</strain>
    </source>
</reference>
<dbReference type="VEuPathDB" id="TrichDB:TVAG_373380"/>
<dbReference type="GO" id="GO:0005829">
    <property type="term" value="C:cytosol"/>
    <property type="evidence" value="ECO:0000318"/>
    <property type="project" value="GO_Central"/>
</dbReference>
<dbReference type="eggNOG" id="KOG1866">
    <property type="taxonomic scope" value="Eukaryota"/>
</dbReference>
<dbReference type="PROSITE" id="PS00973">
    <property type="entry name" value="USP_2"/>
    <property type="match status" value="1"/>
</dbReference>
<dbReference type="PANTHER" id="PTHR24006">
    <property type="entry name" value="UBIQUITIN CARBOXYL-TERMINAL HYDROLASE"/>
    <property type="match status" value="1"/>
</dbReference>
<dbReference type="SMR" id="A2DZK1"/>
<gene>
    <name evidence="2" type="ORF">TVAG_373380</name>
</gene>
<evidence type="ECO:0000313" key="3">
    <source>
        <dbReference type="Proteomes" id="UP000001542"/>
    </source>
</evidence>
<dbReference type="RefSeq" id="XP_001326428.1">
    <property type="nucleotide sequence ID" value="XM_001326393.1"/>
</dbReference>
<dbReference type="InterPro" id="IPR001394">
    <property type="entry name" value="Peptidase_C19_UCH"/>
</dbReference>
<dbReference type="VEuPathDB" id="TrichDB:TVAGG3_0012080"/>
<dbReference type="GO" id="GO:0005634">
    <property type="term" value="C:nucleus"/>
    <property type="evidence" value="ECO:0000318"/>
    <property type="project" value="GO_Central"/>
</dbReference>
<feature type="domain" description="USP" evidence="1">
    <location>
        <begin position="1069"/>
        <end position="1384"/>
    </location>
</feature>
<dbReference type="InParanoid" id="A2DZK1"/>
<evidence type="ECO:0000313" key="2">
    <source>
        <dbReference type="EMBL" id="EAY14205.1"/>
    </source>
</evidence>
<reference evidence="2" key="2">
    <citation type="journal article" date="2007" name="Science">
        <title>Draft genome sequence of the sexually transmitted pathogen Trichomonas vaginalis.</title>
        <authorList>
            <person name="Carlton J.M."/>
            <person name="Hirt R.P."/>
            <person name="Silva J.C."/>
            <person name="Delcher A.L."/>
            <person name="Schatz M."/>
            <person name="Zhao Q."/>
            <person name="Wortman J.R."/>
            <person name="Bidwell S.L."/>
            <person name="Alsmark U.C.M."/>
            <person name="Besteiro S."/>
            <person name="Sicheritz-Ponten T."/>
            <person name="Noel C.J."/>
            <person name="Dacks J.B."/>
            <person name="Foster P.G."/>
            <person name="Simillion C."/>
            <person name="Van de Peer Y."/>
            <person name="Miranda-Saavedra D."/>
            <person name="Barton G.J."/>
            <person name="Westrop G.D."/>
            <person name="Mueller S."/>
            <person name="Dessi D."/>
            <person name="Fiori P.L."/>
            <person name="Ren Q."/>
            <person name="Paulsen I."/>
            <person name="Zhang H."/>
            <person name="Bastida-Corcuera F.D."/>
            <person name="Simoes-Barbosa A."/>
            <person name="Brown M.T."/>
            <person name="Hayes R.D."/>
            <person name="Mukherjee M."/>
            <person name="Okumura C.Y."/>
            <person name="Schneider R."/>
            <person name="Smith A.J."/>
            <person name="Vanacova S."/>
            <person name="Villalvazo M."/>
            <person name="Haas B.J."/>
            <person name="Pertea M."/>
            <person name="Feldblyum T.V."/>
            <person name="Utterback T.R."/>
            <person name="Shu C.L."/>
            <person name="Osoegawa K."/>
            <person name="de Jong P.J."/>
            <person name="Hrdy I."/>
            <person name="Horvathova L."/>
            <person name="Zubacova Z."/>
            <person name="Dolezal P."/>
            <person name="Malik S.B."/>
            <person name="Logsdon J.M. Jr."/>
            <person name="Henze K."/>
            <person name="Gupta A."/>
            <person name="Wang C.C."/>
            <person name="Dunne R.L."/>
            <person name="Upcroft J.A."/>
            <person name="Upcroft P."/>
            <person name="White O."/>
            <person name="Salzberg S.L."/>
            <person name="Tang P."/>
            <person name="Chiu C.-H."/>
            <person name="Lee Y.-S."/>
            <person name="Embley T.M."/>
            <person name="Coombs G.H."/>
            <person name="Mottram J.C."/>
            <person name="Tachezy J."/>
            <person name="Fraser-Liggett C.M."/>
            <person name="Johnson P.J."/>
        </authorList>
    </citation>
    <scope>NUCLEOTIDE SEQUENCE [LARGE SCALE GENOMIC DNA]</scope>
    <source>
        <strain evidence="2">G3</strain>
    </source>
</reference>
<sequence length="2282" mass="263844">MENRVQEAIEKASQLIITRDYSSASNILYTELLKKENSHQDSVKLMHYYILTYFFTCKDIQRFYQQFVDSNKNLEGFTSIMNDLVQEIIAQLNDFHKKIRYRLTTDFYLQTGACAAFIEKLNTDENIAFETIDTMFYIYEQGSNIIKPTDYAAFHSAAFIRIQKQINKLDEKTIRIVNEKNIKTELSILRKSASRSFRKEIDKFETNISLRYIKSEYLSKQFRGLMYISNLHKLHKDLIEKIQQDNIINFLIAHMHHNLVEPFAHLLSRLWYYGHYTTNQLNSFWELTFQQHHSEIGNFFAQWPRLYESIPQDRIGEFWQLITNTKQYPPASYRFLIRISYNCPEFVRKSLLETLWETRDYKVVYAFLPKTKAEKYSYFYKALDIRSINERFSLQVLNHLWESGISSYDEIVNISWNPANYDLLLRLLTNITKNTNYFSHQQFEATKKILVDTNPTTLKNFLSEIRFLLSQEAQSNLLTWACDHGLNSDVVIWIYKNFPSSNSDSLWKLIFDHKRNEISSFVVDNALEIESNEAIMSIINKCSTKVGNIGSLVTLGYLIRKVEDSIDFETLNIRRNLFTPPESLFIVNITGAITKTVKISPSITVATFKKYCSNLINSVDAIVLFENIAISPNHQFANEQKFAVYRKTTTPARQWLHDELPSVIIRRSSVFGQLFQLMNTTNSEIAVNALQLLNLMDTSQSDIENFQNSIICGDFSGLLDITHPLLLQYRLHHLAKLISENNKNFVDNAALPATKSLLNILLNESVRNEQYVGMLIRCISMLMNFEKTKEVFIEIGAERGINSLSNWILDNLRSHQIQQMYLSISLFTFFNKFVSIDPTPLTKLKDLDELFSLAMFESNMRVASFSHIAFSKLPLENLENLVVKNISKSAHNCSREFFILLKQIADNTQNPSKLFSILFKTLKDNLLIPKDIHLREEIPEDITGELSKPLTDKEETDLKLSVRDLTGNLADSHFVNGIIDSLSILLPKVETDEDGILEQCLEFLVSNILLNTRRYIEKPYLLTQLVLDLTKRTHSHILLQYLTQFLSIYNTDYVANNNYSYLCEMNGPRGIINLGCICYLNSAMQIFFRIKDAKEAILGYCSNDESIDKDDFSQFQLFICQLCYLPCAAVDPSIFVKTWKGFGKKLINTIEQQDSSEFLQSLLDKIDEKVQKKENTSQSVRGTILHVMKGIGNKFQSESRDEFTLLTLEVKNNKNFEDAFKTFLQPDIIQGYNTETELGNIDIERYHYLEKAPDVLLVQLKRFEFDLMTGDRKKLNTYFEFPLVADFSPIMQCPQDSKYSLCGIIVHSGSSAGGHYFTYTREGERWLCFNDSHVQEILMKPEEMIKTMFGGNTTHEIYDPDYNSMKTETCEKTTSAYVLFYKKINESNEAKTQNEREPIELMPKRMVKYFVESVSQMIVHETMANNEVVSLITSLTQIEESSDFIFDYFFKVTNCSDEIRKSIVASASKQEFANFILKKVDFLIDILLKNKNEALRQSTIELANTAMMAANKEISKNFIDVILSKLDTFYDYWRNLDDIFAPILFYEKHIELCDISNYLLDFVLKVDEKIPKTELSEFVRTVKLSRLFECINYILEKTKSYSTYRQKIVSKNLMDRWFTSDQNAFNFSMLVMSLIKDSTEMNNEYFSYLNSQKDQIQPNVVAAHFATACSFSDSLQKNRLQWFYSFIRSKNWNANSVAVFLNETAVRLSHSTVCSLVFSPEIWLEKWLLNNEQIVRNSCENLLYSLVPKCQRINKNVKNLPSEKIPISDIEKLAFSTLFESLKAMFPQMLNQSLQGSGFLLYKKPSDSYISCMTFFDSLSWVVYYGSFQDRVKKEFGGLIAKSAIVLSQLKYNQNCGIISLCHFLYLFEFKFDSNLSQIFINCLSNMVLESEFVNFLSAELLPLLSNSDETSSALLESKLFRHCVFYSLQTSDHFYSDAAISVQHVIESFPLNLSENVAAKIWTMENVKVLFSSKIFVEISRYLVNLVDDGLDGFIKSNMLYLVTSHLSLLLSKSDWQSSFLYSDLFYLFTKRFIDLRKGKTSYFIFNRLSFFIEFCKTSQDLVKTQLKSCLDVTIPQDLSLQLIETVKLMITCDASVIEYLLSPCLSCISNGGWKRLNLESSVRIANLLCQVSKMSPASNIQAKVISTMVNCNFYNTQCSSIILRGNGGFSNENCITLFTLFDGIMRSDENRSSFVCEFLNLMCEVSKSVNKTSTLDIWVSVLFSDVKLGAVSPNLVAKVVNAMLKFETLSQAKTKREITDEQLREFPEKVAKALKYLSHS</sequence>
<dbReference type="PANTHER" id="PTHR24006:SF827">
    <property type="entry name" value="UBIQUITIN CARBOXYL-TERMINAL HYDROLASE 34"/>
    <property type="match status" value="1"/>
</dbReference>
<keyword evidence="2" id="KW-0378">Hydrolase</keyword>
<dbReference type="GO" id="GO:0004843">
    <property type="term" value="F:cysteine-type deubiquitinase activity"/>
    <property type="evidence" value="ECO:0000318"/>
    <property type="project" value="GO_Central"/>
</dbReference>
<dbReference type="STRING" id="5722.A2DZK1"/>
<dbReference type="Pfam" id="PF00443">
    <property type="entry name" value="UCH"/>
    <property type="match status" value="1"/>
</dbReference>
<dbReference type="KEGG" id="tva:4772193"/>
<dbReference type="InterPro" id="IPR038765">
    <property type="entry name" value="Papain-like_cys_pep_sf"/>
</dbReference>
<evidence type="ECO:0000259" key="1">
    <source>
        <dbReference type="PROSITE" id="PS50235"/>
    </source>
</evidence>
<dbReference type="InterPro" id="IPR028889">
    <property type="entry name" value="USP"/>
</dbReference>
<proteinExistence type="predicted"/>
<dbReference type="EMBL" id="DS113274">
    <property type="protein sequence ID" value="EAY14205.1"/>
    <property type="molecule type" value="Genomic_DNA"/>
</dbReference>
<dbReference type="InterPro" id="IPR050164">
    <property type="entry name" value="Peptidase_C19"/>
</dbReference>
<dbReference type="GO" id="GO:0031647">
    <property type="term" value="P:regulation of protein stability"/>
    <property type="evidence" value="ECO:0000318"/>
    <property type="project" value="GO_Central"/>
</dbReference>
<dbReference type="InterPro" id="IPR018200">
    <property type="entry name" value="USP_CS"/>
</dbReference>
<accession>A2DZK1</accession>
<dbReference type="GO" id="GO:0016579">
    <property type="term" value="P:protein deubiquitination"/>
    <property type="evidence" value="ECO:0007669"/>
    <property type="project" value="InterPro"/>
</dbReference>